<keyword evidence="4" id="KW-1185">Reference proteome</keyword>
<dbReference type="PATRIC" id="fig|52.7.peg.7809"/>
<reference evidence="3 4" key="1">
    <citation type="submission" date="2015-07" db="EMBL/GenBank/DDBJ databases">
        <title>Genome analysis of myxobacterium Chondromyces crocatus Cm c5 reveals a high potential for natural compound synthesis and the genetic basis for the loss of fruiting body formation.</title>
        <authorList>
            <person name="Zaburannyi N."/>
            <person name="Bunk B."/>
            <person name="Maier J."/>
            <person name="Overmann J."/>
            <person name="Mueller R."/>
        </authorList>
    </citation>
    <scope>NUCLEOTIDE SEQUENCE [LARGE SCALE GENOMIC DNA]</scope>
    <source>
        <strain evidence="3 4">Cm c5</strain>
    </source>
</reference>
<dbReference type="Pfam" id="PF09994">
    <property type="entry name" value="T6SS_Tle1-like_cat"/>
    <property type="match status" value="2"/>
</dbReference>
<dbReference type="AlphaFoldDB" id="A0A0K1EPN4"/>
<dbReference type="InterPro" id="IPR018712">
    <property type="entry name" value="Tle1-like_cat"/>
</dbReference>
<name>A0A0K1EPN4_CHOCO</name>
<evidence type="ECO:0000313" key="3">
    <source>
        <dbReference type="EMBL" id="AKT42885.1"/>
    </source>
</evidence>
<evidence type="ECO:0000313" key="4">
    <source>
        <dbReference type="Proteomes" id="UP000067626"/>
    </source>
</evidence>
<accession>A0A0K1EPN4</accession>
<dbReference type="PANTHER" id="PTHR33840:SF1">
    <property type="entry name" value="TLE1 PHOSPHOLIPASE DOMAIN-CONTAINING PROTEIN"/>
    <property type="match status" value="1"/>
</dbReference>
<sequence>MAETPRDQAALNDARSQVMPDDTPSDTGACPVMKRLRIGVFFDGTNNNRYRDEPRGRETNVVRLWKVYHKREDIEAVRDKMYLIGVGAIETAAEDRSLYDEERNRQATGEERVQRGVDVMNTPTMGGGPALDFRVFTGEDAWLGRTLGGAAGLGAQERLNIAYEWVKSQVVAHNAAYTTESEKVVDIYGFSRGAALARTFANLVKQGLAEAEQFLNVRVRFLGIFDTVGSVGVPGSLPGGSSNPGQNLGLDSGDFDACSHFTARHEFRANFPLSMLPGFDREYTGAHSDVGGGYGDDAGNGQTRNGIALDDSERGVRNHLAFITLIDMYQESVNRNVEMDRPPVPGGVDLARLRKEADEYGGGVAVMYDPNGSFPAQRRAWMSSYVHTSGRDWVWGTNWANPNAVRYEDSRPAREKYTHRKLQLVGLPPNFSWQ</sequence>
<dbReference type="PANTHER" id="PTHR33840">
    <property type="match status" value="1"/>
</dbReference>
<dbReference type="STRING" id="52.CMC5_071130"/>
<dbReference type="KEGG" id="ccro:CMC5_071130"/>
<dbReference type="RefSeq" id="WP_050434442.1">
    <property type="nucleotide sequence ID" value="NZ_CP012159.1"/>
</dbReference>
<dbReference type="Proteomes" id="UP000067626">
    <property type="component" value="Chromosome"/>
</dbReference>
<feature type="domain" description="T6SS Phospholipase effector Tle1-like catalytic" evidence="2">
    <location>
        <begin position="38"/>
        <end position="207"/>
    </location>
</feature>
<evidence type="ECO:0000256" key="1">
    <source>
        <dbReference type="SAM" id="MobiDB-lite"/>
    </source>
</evidence>
<proteinExistence type="predicted"/>
<organism evidence="3 4">
    <name type="scientific">Chondromyces crocatus</name>
    <dbReference type="NCBI Taxonomy" id="52"/>
    <lineage>
        <taxon>Bacteria</taxon>
        <taxon>Pseudomonadati</taxon>
        <taxon>Myxococcota</taxon>
        <taxon>Polyangia</taxon>
        <taxon>Polyangiales</taxon>
        <taxon>Polyangiaceae</taxon>
        <taxon>Chondromyces</taxon>
    </lineage>
</organism>
<gene>
    <name evidence="3" type="ORF">CMC5_071130</name>
</gene>
<dbReference type="OrthoDB" id="5445630at2"/>
<feature type="region of interest" description="Disordered" evidence="1">
    <location>
        <begin position="1"/>
        <end position="30"/>
    </location>
</feature>
<protein>
    <recommendedName>
        <fullName evidence="2">T6SS Phospholipase effector Tle1-like catalytic domain-containing protein</fullName>
    </recommendedName>
</protein>
<evidence type="ECO:0000259" key="2">
    <source>
        <dbReference type="Pfam" id="PF09994"/>
    </source>
</evidence>
<feature type="domain" description="T6SS Phospholipase effector Tle1-like catalytic" evidence="2">
    <location>
        <begin position="215"/>
        <end position="330"/>
    </location>
</feature>
<dbReference type="EMBL" id="CP012159">
    <property type="protein sequence ID" value="AKT42885.1"/>
    <property type="molecule type" value="Genomic_DNA"/>
</dbReference>